<feature type="transmembrane region" description="Helical" evidence="12">
    <location>
        <begin position="85"/>
        <end position="111"/>
    </location>
</feature>
<protein>
    <submittedName>
        <fullName evidence="14">Type 1 serotonin receptor-like protein</fullName>
    </submittedName>
</protein>
<comment type="similarity">
    <text evidence="2 11">Belongs to the G-protein coupled receptor 1 family.</text>
</comment>
<gene>
    <name evidence="14" type="ORF">B4U80_08304</name>
</gene>
<comment type="subcellular location">
    <subcellularLocation>
        <location evidence="1">Cell membrane</location>
        <topology evidence="1">Multi-pass membrane protein</topology>
    </subcellularLocation>
</comment>
<dbReference type="PANTHER" id="PTHR24248:SF199">
    <property type="entry name" value="IP13425P-RELATED"/>
    <property type="match status" value="1"/>
</dbReference>
<keyword evidence="15" id="KW-1185">Reference proteome</keyword>
<evidence type="ECO:0000313" key="14">
    <source>
        <dbReference type="EMBL" id="RWS30546.1"/>
    </source>
</evidence>
<proteinExistence type="inferred from homology"/>
<keyword evidence="3" id="KW-1003">Cell membrane</keyword>
<keyword evidence="9 11" id="KW-0675">Receptor</keyword>
<keyword evidence="8" id="KW-1015">Disulfide bond</keyword>
<keyword evidence="4 11" id="KW-0812">Transmembrane</keyword>
<evidence type="ECO:0000256" key="11">
    <source>
        <dbReference type="RuleBase" id="RU000688"/>
    </source>
</evidence>
<evidence type="ECO:0000256" key="7">
    <source>
        <dbReference type="ARBA" id="ARBA00023136"/>
    </source>
</evidence>
<dbReference type="InterPro" id="IPR017452">
    <property type="entry name" value="GPCR_Rhodpsn_7TM"/>
</dbReference>
<dbReference type="AlphaFoldDB" id="A0A443SSQ4"/>
<dbReference type="Gene3D" id="1.20.1070.10">
    <property type="entry name" value="Rhodopsin 7-helix transmembrane proteins"/>
    <property type="match status" value="1"/>
</dbReference>
<dbReference type="VEuPathDB" id="VectorBase:LDEU001493"/>
<evidence type="ECO:0000256" key="1">
    <source>
        <dbReference type="ARBA" id="ARBA00004651"/>
    </source>
</evidence>
<feature type="transmembrane region" description="Helical" evidence="12">
    <location>
        <begin position="45"/>
        <end position="73"/>
    </location>
</feature>
<evidence type="ECO:0000256" key="5">
    <source>
        <dbReference type="ARBA" id="ARBA00022989"/>
    </source>
</evidence>
<dbReference type="GO" id="GO:0043410">
    <property type="term" value="P:positive regulation of MAPK cascade"/>
    <property type="evidence" value="ECO:0007669"/>
    <property type="project" value="TreeGrafter"/>
</dbReference>
<dbReference type="STRING" id="299467.A0A443SSQ4"/>
<keyword evidence="5 12" id="KW-1133">Transmembrane helix</keyword>
<dbReference type="PROSITE" id="PS00237">
    <property type="entry name" value="G_PROTEIN_RECEP_F1_1"/>
    <property type="match status" value="1"/>
</dbReference>
<dbReference type="Proteomes" id="UP000288716">
    <property type="component" value="Unassembled WGS sequence"/>
</dbReference>
<dbReference type="InterPro" id="IPR000276">
    <property type="entry name" value="GPCR_Rhodpsn"/>
</dbReference>
<evidence type="ECO:0000313" key="15">
    <source>
        <dbReference type="Proteomes" id="UP000288716"/>
    </source>
</evidence>
<dbReference type="Pfam" id="PF00001">
    <property type="entry name" value="7tm_1"/>
    <property type="match status" value="1"/>
</dbReference>
<sequence length="266" mass="30232">MDENTSNKSFVILEAWNASNDSVNNASLIDSSSREYSLFNINERLIFTILTSIILATLTILTAVGNLFVMIAIWIDRNLRNVQNYLIFSLAFADLMVSCSVMPLGALYEVIGEWTLGTVLCDVWTSTDVFCCTASILHLVAIALDRYWAVTNVDYIHRRTPTRILTLIAFVWIGAIIVCIPPIFGLKDADYEHRVLVEKRCLYSQDIGYQVFATITTFYGPVTVILLLYWKIYQVSSFAYFHANFISIKNSQRNLFKNKSLLYIPG</sequence>
<dbReference type="PRINTS" id="PR00237">
    <property type="entry name" value="GPCRRHODOPSN"/>
</dbReference>
<evidence type="ECO:0000256" key="4">
    <source>
        <dbReference type="ARBA" id="ARBA00022692"/>
    </source>
</evidence>
<dbReference type="GO" id="GO:0071880">
    <property type="term" value="P:adenylate cyclase-activating adrenergic receptor signaling pathway"/>
    <property type="evidence" value="ECO:0007669"/>
    <property type="project" value="TreeGrafter"/>
</dbReference>
<keyword evidence="6 11" id="KW-0297">G-protein coupled receptor</keyword>
<keyword evidence="10 11" id="KW-0807">Transducer</keyword>
<feature type="domain" description="G-protein coupled receptors family 1 profile" evidence="13">
    <location>
        <begin position="65"/>
        <end position="233"/>
    </location>
</feature>
<dbReference type="OrthoDB" id="10034726at2759"/>
<dbReference type="PANTHER" id="PTHR24248">
    <property type="entry name" value="ADRENERGIC RECEPTOR-RELATED G-PROTEIN COUPLED RECEPTOR"/>
    <property type="match status" value="1"/>
</dbReference>
<accession>A0A443SSQ4</accession>
<dbReference type="GO" id="GO:0005886">
    <property type="term" value="C:plasma membrane"/>
    <property type="evidence" value="ECO:0007669"/>
    <property type="project" value="UniProtKB-SubCell"/>
</dbReference>
<reference evidence="14 15" key="1">
    <citation type="journal article" date="2018" name="Gigascience">
        <title>Genomes of trombidid mites reveal novel predicted allergens and laterally-transferred genes associated with secondary metabolism.</title>
        <authorList>
            <person name="Dong X."/>
            <person name="Chaisiri K."/>
            <person name="Xia D."/>
            <person name="Armstrong S.D."/>
            <person name="Fang Y."/>
            <person name="Donnelly M.J."/>
            <person name="Kadowaki T."/>
            <person name="McGarry J.W."/>
            <person name="Darby A.C."/>
            <person name="Makepeace B.L."/>
        </authorList>
    </citation>
    <scope>NUCLEOTIDE SEQUENCE [LARGE SCALE GENOMIC DNA]</scope>
    <source>
        <strain evidence="14">UoL-UT</strain>
    </source>
</reference>
<evidence type="ECO:0000256" key="6">
    <source>
        <dbReference type="ARBA" id="ARBA00023040"/>
    </source>
</evidence>
<evidence type="ECO:0000259" key="13">
    <source>
        <dbReference type="PROSITE" id="PS50262"/>
    </source>
</evidence>
<feature type="transmembrane region" description="Helical" evidence="12">
    <location>
        <begin position="164"/>
        <end position="187"/>
    </location>
</feature>
<dbReference type="SUPFAM" id="SSF81321">
    <property type="entry name" value="Family A G protein-coupled receptor-like"/>
    <property type="match status" value="1"/>
</dbReference>
<dbReference type="GO" id="GO:0004993">
    <property type="term" value="F:G protein-coupled serotonin receptor activity"/>
    <property type="evidence" value="ECO:0007669"/>
    <property type="project" value="UniProtKB-ARBA"/>
</dbReference>
<keyword evidence="7 12" id="KW-0472">Membrane</keyword>
<evidence type="ECO:0000256" key="9">
    <source>
        <dbReference type="ARBA" id="ARBA00023170"/>
    </source>
</evidence>
<dbReference type="PROSITE" id="PS50262">
    <property type="entry name" value="G_PROTEIN_RECEP_F1_2"/>
    <property type="match status" value="1"/>
</dbReference>
<evidence type="ECO:0000256" key="10">
    <source>
        <dbReference type="ARBA" id="ARBA00023224"/>
    </source>
</evidence>
<evidence type="ECO:0000256" key="12">
    <source>
        <dbReference type="SAM" id="Phobius"/>
    </source>
</evidence>
<organism evidence="14 15">
    <name type="scientific">Leptotrombidium deliense</name>
    <dbReference type="NCBI Taxonomy" id="299467"/>
    <lineage>
        <taxon>Eukaryota</taxon>
        <taxon>Metazoa</taxon>
        <taxon>Ecdysozoa</taxon>
        <taxon>Arthropoda</taxon>
        <taxon>Chelicerata</taxon>
        <taxon>Arachnida</taxon>
        <taxon>Acari</taxon>
        <taxon>Acariformes</taxon>
        <taxon>Trombidiformes</taxon>
        <taxon>Prostigmata</taxon>
        <taxon>Anystina</taxon>
        <taxon>Parasitengona</taxon>
        <taxon>Trombiculoidea</taxon>
        <taxon>Trombiculidae</taxon>
        <taxon>Leptotrombidium</taxon>
    </lineage>
</organism>
<evidence type="ECO:0000256" key="2">
    <source>
        <dbReference type="ARBA" id="ARBA00010663"/>
    </source>
</evidence>
<evidence type="ECO:0000256" key="3">
    <source>
        <dbReference type="ARBA" id="ARBA00022475"/>
    </source>
</evidence>
<comment type="caution">
    <text evidence="14">The sequence shown here is derived from an EMBL/GenBank/DDBJ whole genome shotgun (WGS) entry which is preliminary data.</text>
</comment>
<dbReference type="EMBL" id="NCKV01000466">
    <property type="protein sequence ID" value="RWS30546.1"/>
    <property type="molecule type" value="Genomic_DNA"/>
</dbReference>
<feature type="transmembrane region" description="Helical" evidence="12">
    <location>
        <begin position="123"/>
        <end position="144"/>
    </location>
</feature>
<evidence type="ECO:0000256" key="8">
    <source>
        <dbReference type="ARBA" id="ARBA00023157"/>
    </source>
</evidence>
<feature type="transmembrane region" description="Helical" evidence="12">
    <location>
        <begin position="207"/>
        <end position="230"/>
    </location>
</feature>
<name>A0A443SSQ4_9ACAR</name>